<dbReference type="EMBL" id="UFZQ01000001">
    <property type="protein sequence ID" value="STE87768.1"/>
    <property type="molecule type" value="Genomic_DNA"/>
</dbReference>
<proteinExistence type="predicted"/>
<evidence type="ECO:0000313" key="2">
    <source>
        <dbReference type="EMBL" id="STE87768.1"/>
    </source>
</evidence>
<organism evidence="2 3">
    <name type="scientific">Escherichia coli</name>
    <dbReference type="NCBI Taxonomy" id="562"/>
    <lineage>
        <taxon>Bacteria</taxon>
        <taxon>Pseudomonadati</taxon>
        <taxon>Pseudomonadota</taxon>
        <taxon>Gammaproteobacteria</taxon>
        <taxon>Enterobacterales</taxon>
        <taxon>Enterobacteriaceae</taxon>
        <taxon>Escherichia</taxon>
    </lineage>
</organism>
<dbReference type="AlphaFoldDB" id="A0A376KYS6"/>
<evidence type="ECO:0000313" key="3">
    <source>
        <dbReference type="Proteomes" id="UP000255460"/>
    </source>
</evidence>
<protein>
    <submittedName>
        <fullName evidence="2">Bacteriophage N4 adsorption protein B</fullName>
    </submittedName>
</protein>
<accession>A0A376KYS6</accession>
<evidence type="ECO:0000256" key="1">
    <source>
        <dbReference type="SAM" id="Phobius"/>
    </source>
</evidence>
<name>A0A376KYS6_ECOLX</name>
<dbReference type="Proteomes" id="UP000255460">
    <property type="component" value="Unassembled WGS sequence"/>
</dbReference>
<keyword evidence="1" id="KW-1133">Transmembrane helix</keyword>
<reference evidence="2 3" key="1">
    <citation type="submission" date="2018-06" db="EMBL/GenBank/DDBJ databases">
        <authorList>
            <consortium name="Pathogen Informatics"/>
            <person name="Doyle S."/>
        </authorList>
    </citation>
    <scope>NUCLEOTIDE SEQUENCE [LARGE SCALE GENOMIC DNA]</scope>
    <source>
        <strain evidence="2 3">NCTC10418</strain>
    </source>
</reference>
<gene>
    <name evidence="2" type="primary">nfrB_1</name>
    <name evidence="2" type="ORF">NCTC10418_05453</name>
</gene>
<keyword evidence="1" id="KW-0812">Transmembrane</keyword>
<keyword evidence="1" id="KW-0472">Membrane</keyword>
<sequence>MFLQPWLYGLKVIAITLAVIMFISGLDDFFIDVVYWVRRIKRQVECLSPLPANELPRTV</sequence>
<feature type="transmembrane region" description="Helical" evidence="1">
    <location>
        <begin position="12"/>
        <end position="37"/>
    </location>
</feature>